<evidence type="ECO:0000259" key="3">
    <source>
        <dbReference type="Pfam" id="PF12850"/>
    </source>
</evidence>
<dbReference type="InterPro" id="IPR053193">
    <property type="entry name" value="MetalloPDE_YfcE-like"/>
</dbReference>
<protein>
    <recommendedName>
        <fullName evidence="2">Phosphoesterase</fullName>
        <ecNumber evidence="2">3.1.4.-</ecNumber>
    </recommendedName>
</protein>
<dbReference type="CDD" id="cd00841">
    <property type="entry name" value="MPP_YfcE"/>
    <property type="match status" value="1"/>
</dbReference>
<dbReference type="EMBL" id="JAALLS010000021">
    <property type="protein sequence ID" value="NGP89555.1"/>
    <property type="molecule type" value="Genomic_DNA"/>
</dbReference>
<dbReference type="InterPro" id="IPR024654">
    <property type="entry name" value="Calcineurin-like_PHP_lpxH"/>
</dbReference>
<feature type="domain" description="Calcineurin-like phosphoesterase" evidence="3">
    <location>
        <begin position="1"/>
        <end position="153"/>
    </location>
</feature>
<comment type="cofactor">
    <cofactor evidence="2">
        <name>a divalent metal cation</name>
        <dbReference type="ChEBI" id="CHEBI:60240"/>
    </cofactor>
</comment>
<comment type="caution">
    <text evidence="4">The sequence shown here is derived from an EMBL/GenBank/DDBJ whole genome shotgun (WGS) entry which is preliminary data.</text>
</comment>
<dbReference type="GO" id="GO:0016787">
    <property type="term" value="F:hydrolase activity"/>
    <property type="evidence" value="ECO:0007669"/>
    <property type="project" value="UniProtKB-UniRule"/>
</dbReference>
<evidence type="ECO:0000256" key="1">
    <source>
        <dbReference type="ARBA" id="ARBA00008950"/>
    </source>
</evidence>
<dbReference type="InterPro" id="IPR041802">
    <property type="entry name" value="MPP_YfcE"/>
</dbReference>
<reference evidence="4 5" key="1">
    <citation type="submission" date="2020-02" db="EMBL/GenBank/DDBJ databases">
        <title>Aliifodinibius halophilus 2W32, complete genome.</title>
        <authorList>
            <person name="Li Y."/>
            <person name="Wu S."/>
        </authorList>
    </citation>
    <scope>NUCLEOTIDE SEQUENCE [LARGE SCALE GENOMIC DNA]</scope>
    <source>
        <strain evidence="4 5">2W32</strain>
    </source>
</reference>
<gene>
    <name evidence="4" type="ORF">G3569_14445</name>
</gene>
<dbReference type="SUPFAM" id="SSF56300">
    <property type="entry name" value="Metallo-dependent phosphatases"/>
    <property type="match status" value="1"/>
</dbReference>
<evidence type="ECO:0000313" key="5">
    <source>
        <dbReference type="Proteomes" id="UP000479132"/>
    </source>
</evidence>
<dbReference type="AlphaFoldDB" id="A0A6M1T7Z9"/>
<sequence length="163" mass="17904">MLLGLLSDSHDHVPHIEQAVHIFKEENVDLVLHSGDFCSPFTIPPFEGLPLKGVFGNNDGDHYLLIEKFKDIGAEHMGSFGELELNEERIALYHGTDLPITTALEECGRYDIVVSGHTHKKKAKIINDTLAINPGTVHGFGGEATIALVDTETMKVDFKELTG</sequence>
<dbReference type="PANTHER" id="PTHR43165">
    <property type="entry name" value="METALLOPHOSPHOESTERASE"/>
    <property type="match status" value="1"/>
</dbReference>
<evidence type="ECO:0000313" key="4">
    <source>
        <dbReference type="EMBL" id="NGP89555.1"/>
    </source>
</evidence>
<dbReference type="EC" id="3.1.4.-" evidence="2"/>
<dbReference type="Gene3D" id="3.60.21.10">
    <property type="match status" value="1"/>
</dbReference>
<keyword evidence="2" id="KW-0479">Metal-binding</keyword>
<dbReference type="Proteomes" id="UP000479132">
    <property type="component" value="Unassembled WGS sequence"/>
</dbReference>
<organism evidence="4 5">
    <name type="scientific">Fodinibius halophilus</name>
    <dbReference type="NCBI Taxonomy" id="1736908"/>
    <lineage>
        <taxon>Bacteria</taxon>
        <taxon>Pseudomonadati</taxon>
        <taxon>Balneolota</taxon>
        <taxon>Balneolia</taxon>
        <taxon>Balneolales</taxon>
        <taxon>Balneolaceae</taxon>
        <taxon>Fodinibius</taxon>
    </lineage>
</organism>
<dbReference type="RefSeq" id="WP_165270428.1">
    <property type="nucleotide sequence ID" value="NZ_JAALLS010000021.1"/>
</dbReference>
<name>A0A6M1T7Z9_9BACT</name>
<comment type="similarity">
    <text evidence="1 2">Belongs to the metallophosphoesterase superfamily. YfcE family.</text>
</comment>
<proteinExistence type="inferred from homology"/>
<dbReference type="InterPro" id="IPR029052">
    <property type="entry name" value="Metallo-depent_PP-like"/>
</dbReference>
<dbReference type="InterPro" id="IPR000979">
    <property type="entry name" value="Phosphodiesterase_MJ0936/Vps29"/>
</dbReference>
<evidence type="ECO:0000256" key="2">
    <source>
        <dbReference type="RuleBase" id="RU362039"/>
    </source>
</evidence>
<dbReference type="PANTHER" id="PTHR43165:SF1">
    <property type="entry name" value="PHOSPHODIESTERASE MJ0936"/>
    <property type="match status" value="1"/>
</dbReference>
<dbReference type="Pfam" id="PF12850">
    <property type="entry name" value="Metallophos_2"/>
    <property type="match status" value="1"/>
</dbReference>
<keyword evidence="5" id="KW-1185">Reference proteome</keyword>
<accession>A0A6M1T7Z9</accession>
<dbReference type="GO" id="GO:0046872">
    <property type="term" value="F:metal ion binding"/>
    <property type="evidence" value="ECO:0007669"/>
    <property type="project" value="UniProtKB-KW"/>
</dbReference>
<dbReference type="NCBIfam" id="TIGR00040">
    <property type="entry name" value="yfcE"/>
    <property type="match status" value="1"/>
</dbReference>